<evidence type="ECO:0000256" key="4">
    <source>
        <dbReference type="PIRNR" id="PIRNR010044"/>
    </source>
</evidence>
<evidence type="ECO:0000313" key="6">
    <source>
        <dbReference type="EMBL" id="KAK2166632.1"/>
    </source>
</evidence>
<feature type="compositionally biased region" description="Basic and acidic residues" evidence="5">
    <location>
        <begin position="178"/>
        <end position="187"/>
    </location>
</feature>
<evidence type="ECO:0000256" key="5">
    <source>
        <dbReference type="SAM" id="MobiDB-lite"/>
    </source>
</evidence>
<protein>
    <recommendedName>
        <fullName evidence="1 4">Proteasome assembly chaperone 2</fullName>
    </recommendedName>
</protein>
<dbReference type="EMBL" id="JAODUP010000037">
    <property type="protein sequence ID" value="KAK2166632.1"/>
    <property type="molecule type" value="Genomic_DNA"/>
</dbReference>
<evidence type="ECO:0000256" key="1">
    <source>
        <dbReference type="ARBA" id="ARBA00019186"/>
    </source>
</evidence>
<feature type="region of interest" description="Disordered" evidence="5">
    <location>
        <begin position="167"/>
        <end position="187"/>
    </location>
</feature>
<comment type="caution">
    <text evidence="6">The sequence shown here is derived from an EMBL/GenBank/DDBJ whole genome shotgun (WGS) entry which is preliminary data.</text>
</comment>
<evidence type="ECO:0000256" key="2">
    <source>
        <dbReference type="ARBA" id="ARBA00023186"/>
    </source>
</evidence>
<dbReference type="InterPro" id="IPR016562">
    <property type="entry name" value="Proteasome_assmbl_chp_2_euk"/>
</dbReference>
<accession>A0AAD9K8H5</accession>
<dbReference type="Proteomes" id="UP001208570">
    <property type="component" value="Unassembled WGS sequence"/>
</dbReference>
<dbReference type="InterPro" id="IPR038389">
    <property type="entry name" value="PSMG2_sf"/>
</dbReference>
<evidence type="ECO:0000256" key="3">
    <source>
        <dbReference type="ARBA" id="ARBA00025745"/>
    </source>
</evidence>
<name>A0AAD9K8H5_9ANNE</name>
<dbReference type="Gene3D" id="3.40.50.10900">
    <property type="entry name" value="PAC-like subunit"/>
    <property type="match status" value="2"/>
</dbReference>
<sequence>MFTASGKRTEKDWTGYTLILPCISVGNVGQLAVDLIISTLCLDKTGHLYNDSIIPVIGNDPFATGDLTKVCRLMTAAEVFESAQHKLIMVQLRSSLVPSKREQFLLKLMSWIKSCQFCQVIMLTSSFAHERRDTQLEGTQLRYVASSHFTKTEAANIIRNTRNWQGLEERGSPPAFKSSDDDHNGSDVRHVNVSETAEETAAKEECSKVYIPGGGFAKSLLQKCIANGIPAVILLRFCSEGDNICDAVELVTMLNKIIGAEPKPSEWWLEDTFILAFTVWKWFPTDALPVTSRQPG</sequence>
<evidence type="ECO:0000313" key="7">
    <source>
        <dbReference type="Proteomes" id="UP001208570"/>
    </source>
</evidence>
<dbReference type="Pfam" id="PF09754">
    <property type="entry name" value="PAC2"/>
    <property type="match status" value="1"/>
</dbReference>
<dbReference type="PANTHER" id="PTHR12970:SF1">
    <property type="entry name" value="PROTEASOME ASSEMBLY CHAPERONE 2"/>
    <property type="match status" value="1"/>
</dbReference>
<comment type="similarity">
    <text evidence="3 4">Belongs to the PSMG2 family.</text>
</comment>
<proteinExistence type="inferred from homology"/>
<keyword evidence="2 4" id="KW-0143">Chaperone</keyword>
<dbReference type="PIRSF" id="PIRSF010044">
    <property type="entry name" value="UCP010044"/>
    <property type="match status" value="1"/>
</dbReference>
<dbReference type="PANTHER" id="PTHR12970">
    <property type="entry name" value="PROTEASOME ASSEMBLY CHAPERONE 2"/>
    <property type="match status" value="1"/>
</dbReference>
<dbReference type="AlphaFoldDB" id="A0AAD9K8H5"/>
<dbReference type="GO" id="GO:0005634">
    <property type="term" value="C:nucleus"/>
    <property type="evidence" value="ECO:0007669"/>
    <property type="project" value="TreeGrafter"/>
</dbReference>
<gene>
    <name evidence="6" type="ORF">LSH36_37g10059</name>
</gene>
<organism evidence="6 7">
    <name type="scientific">Paralvinella palmiformis</name>
    <dbReference type="NCBI Taxonomy" id="53620"/>
    <lineage>
        <taxon>Eukaryota</taxon>
        <taxon>Metazoa</taxon>
        <taxon>Spiralia</taxon>
        <taxon>Lophotrochozoa</taxon>
        <taxon>Annelida</taxon>
        <taxon>Polychaeta</taxon>
        <taxon>Sedentaria</taxon>
        <taxon>Canalipalpata</taxon>
        <taxon>Terebellida</taxon>
        <taxon>Terebelliformia</taxon>
        <taxon>Alvinellidae</taxon>
        <taxon>Paralvinella</taxon>
    </lineage>
</organism>
<keyword evidence="7" id="KW-1185">Reference proteome</keyword>
<reference evidence="6" key="1">
    <citation type="journal article" date="2023" name="Mol. Biol. Evol.">
        <title>Third-Generation Sequencing Reveals the Adaptive Role of the Epigenome in Three Deep-Sea Polychaetes.</title>
        <authorList>
            <person name="Perez M."/>
            <person name="Aroh O."/>
            <person name="Sun Y."/>
            <person name="Lan Y."/>
            <person name="Juniper S.K."/>
            <person name="Young C.R."/>
            <person name="Angers B."/>
            <person name="Qian P.Y."/>
        </authorList>
    </citation>
    <scope>NUCLEOTIDE SEQUENCE</scope>
    <source>
        <strain evidence="6">P08H-3</strain>
    </source>
</reference>
<dbReference type="GO" id="GO:0043248">
    <property type="term" value="P:proteasome assembly"/>
    <property type="evidence" value="ECO:0007669"/>
    <property type="project" value="TreeGrafter"/>
</dbReference>
<dbReference type="GO" id="GO:0005829">
    <property type="term" value="C:cytosol"/>
    <property type="evidence" value="ECO:0007669"/>
    <property type="project" value="TreeGrafter"/>
</dbReference>
<comment type="subunit">
    <text evidence="4">Forms a heterodimer with PSMG1.</text>
</comment>
<dbReference type="InterPro" id="IPR019151">
    <property type="entry name" value="Proteasome_assmbl_chaperone_2"/>
</dbReference>
<comment type="function">
    <text evidence="4">Chaperone protein which promotes assembly of the 20S proteasome as part of a heterodimer with PSMG1.</text>
</comment>